<organism evidence="3 4">
    <name type="scientific">Mesopusillimonas faecipullorum</name>
    <dbReference type="NCBI Taxonomy" id="2755040"/>
    <lineage>
        <taxon>Bacteria</taxon>
        <taxon>Pseudomonadati</taxon>
        <taxon>Pseudomonadota</taxon>
        <taxon>Betaproteobacteria</taxon>
        <taxon>Burkholderiales</taxon>
        <taxon>Alcaligenaceae</taxon>
        <taxon>Mesopusillimonas</taxon>
    </lineage>
</organism>
<accession>A0ABS8CE17</accession>
<sequence length="280" mass="31328">MKAQVMRHEMACSRTSGHPQIAYTQCGAGDETVIFLHGIGGNKDNWSEQLSYFAGEGYRAVAWDVRGYGDSDDYEGDFLFDEVSADLLRLMDELGAERAHLVGLSMGGRILMDFAWRYGARVQSLTMCGSFPSFGKALSQAQREDYLRLRREPLLAGRSLQQLAPELIASLAGPDVQADVYDALHASICRLRPQSYLKALEAAVYFDRTEEIRLISRPTLLLYAENDRLTPPQMGQEVQAMMPKARLQVLPRCGHLMNLEVSALFNEVVHAFICNEVKSE</sequence>
<dbReference type="RefSeq" id="WP_226954702.1">
    <property type="nucleotide sequence ID" value="NZ_JACDXW010000005.1"/>
</dbReference>
<evidence type="ECO:0000256" key="1">
    <source>
        <dbReference type="ARBA" id="ARBA00022801"/>
    </source>
</evidence>
<dbReference type="Gene3D" id="3.40.50.1820">
    <property type="entry name" value="alpha/beta hydrolase"/>
    <property type="match status" value="1"/>
</dbReference>
<dbReference type="InterPro" id="IPR000639">
    <property type="entry name" value="Epox_hydrolase-like"/>
</dbReference>
<dbReference type="PANTHER" id="PTHR43798:SF31">
    <property type="entry name" value="AB HYDROLASE SUPERFAMILY PROTEIN YCLE"/>
    <property type="match status" value="1"/>
</dbReference>
<dbReference type="SUPFAM" id="SSF53474">
    <property type="entry name" value="alpha/beta-Hydrolases"/>
    <property type="match status" value="1"/>
</dbReference>
<dbReference type="InterPro" id="IPR050266">
    <property type="entry name" value="AB_hydrolase_sf"/>
</dbReference>
<evidence type="ECO:0000259" key="2">
    <source>
        <dbReference type="Pfam" id="PF00561"/>
    </source>
</evidence>
<feature type="domain" description="AB hydrolase-1" evidence="2">
    <location>
        <begin position="32"/>
        <end position="260"/>
    </location>
</feature>
<protein>
    <submittedName>
        <fullName evidence="3">Alpha/beta hydrolase</fullName>
    </submittedName>
</protein>
<dbReference type="Proteomes" id="UP000776983">
    <property type="component" value="Unassembled WGS sequence"/>
</dbReference>
<name>A0ABS8CE17_9BURK</name>
<keyword evidence="4" id="KW-1185">Reference proteome</keyword>
<keyword evidence="1 3" id="KW-0378">Hydrolase</keyword>
<dbReference type="PANTHER" id="PTHR43798">
    <property type="entry name" value="MONOACYLGLYCEROL LIPASE"/>
    <property type="match status" value="1"/>
</dbReference>
<dbReference type="EMBL" id="JACDXW010000005">
    <property type="protein sequence ID" value="MCB5364285.1"/>
    <property type="molecule type" value="Genomic_DNA"/>
</dbReference>
<dbReference type="GO" id="GO:0016787">
    <property type="term" value="F:hydrolase activity"/>
    <property type="evidence" value="ECO:0007669"/>
    <property type="project" value="UniProtKB-KW"/>
</dbReference>
<dbReference type="Pfam" id="PF00561">
    <property type="entry name" value="Abhydrolase_1"/>
    <property type="match status" value="1"/>
</dbReference>
<dbReference type="InterPro" id="IPR000073">
    <property type="entry name" value="AB_hydrolase_1"/>
</dbReference>
<evidence type="ECO:0000313" key="4">
    <source>
        <dbReference type="Proteomes" id="UP000776983"/>
    </source>
</evidence>
<dbReference type="PRINTS" id="PR00412">
    <property type="entry name" value="EPOXHYDRLASE"/>
</dbReference>
<comment type="caution">
    <text evidence="3">The sequence shown here is derived from an EMBL/GenBank/DDBJ whole genome shotgun (WGS) entry which is preliminary data.</text>
</comment>
<proteinExistence type="predicted"/>
<evidence type="ECO:0000313" key="3">
    <source>
        <dbReference type="EMBL" id="MCB5364285.1"/>
    </source>
</evidence>
<dbReference type="InterPro" id="IPR029058">
    <property type="entry name" value="AB_hydrolase_fold"/>
</dbReference>
<reference evidence="3 4" key="1">
    <citation type="submission" date="2020-07" db="EMBL/GenBank/DDBJ databases">
        <title>Pusillimonas sp. nov., isolated from poultry manure in Taiwan.</title>
        <authorList>
            <person name="Lin S.-Y."/>
            <person name="Tang Y.-S."/>
            <person name="Young C.-C."/>
        </authorList>
    </citation>
    <scope>NUCLEOTIDE SEQUENCE [LARGE SCALE GENOMIC DNA]</scope>
    <source>
        <strain evidence="3 4">CC-YST705</strain>
    </source>
</reference>
<gene>
    <name evidence="3" type="ORF">H0484_11050</name>
</gene>
<dbReference type="PRINTS" id="PR00111">
    <property type="entry name" value="ABHYDROLASE"/>
</dbReference>